<feature type="transmembrane region" description="Helical" evidence="1">
    <location>
        <begin position="265"/>
        <end position="287"/>
    </location>
</feature>
<sequence>MTNDLRSEKWSGKKLIVVRFLFSYFLLFVLYDILGRLGSVLKGSKQFINGLLHFIGTEVFQISDKTILIVNNFSDTSFNYFVIGSLIGISTLAALFWTFLSKNRIREPYLFYGLHVLVRFYLGFILINYGLVKLFHLQFSEPSLMTLVTSNGQMSPIKLAWSFFGYSKGYSIFMGGLEVMGLLLFFRRTATFGALLALVVMVNIVAVNYFFDIPLKILTTNLLLMTLFLLSKDAKSFVLLLFCGEKVTLPKLPTPKFLSNPIQKIRILWGKLAFIILIGIVAGYKLYNRNAIINGEFKNSKFYGVYEVSSFETKSNLALVKTVDSTPWRYLIMEQPGYVKIIDDNQLVSVYAASIDSLDNVIELSNPYINPDPLRLNYKEIGTGQMVFESLLKEDSIRVECKVLRPSDFPLFKQRFRFINDDPSHR</sequence>
<feature type="transmembrane region" description="Helical" evidence="1">
    <location>
        <begin position="193"/>
        <end position="211"/>
    </location>
</feature>
<dbReference type="AlphaFoldDB" id="A0A368ZAW2"/>
<evidence type="ECO:0000256" key="1">
    <source>
        <dbReference type="SAM" id="Phobius"/>
    </source>
</evidence>
<accession>A0A368ZAW2</accession>
<comment type="caution">
    <text evidence="2">The sequence shown here is derived from an EMBL/GenBank/DDBJ whole genome shotgun (WGS) entry which is preliminary data.</text>
</comment>
<protein>
    <recommendedName>
        <fullName evidence="4">DoxX-like protein</fullName>
    </recommendedName>
</protein>
<feature type="transmembrane region" description="Helical" evidence="1">
    <location>
        <begin position="109"/>
        <end position="131"/>
    </location>
</feature>
<dbReference type="EMBL" id="QPJO01000006">
    <property type="protein sequence ID" value="RCW89938.1"/>
    <property type="molecule type" value="Genomic_DNA"/>
</dbReference>
<reference evidence="2 3" key="1">
    <citation type="submission" date="2018-07" db="EMBL/GenBank/DDBJ databases">
        <title>Genomic Encyclopedia of Type Strains, Phase III (KMG-III): the genomes of soil and plant-associated and newly described type strains.</title>
        <authorList>
            <person name="Whitman W."/>
        </authorList>
    </citation>
    <scope>NUCLEOTIDE SEQUENCE [LARGE SCALE GENOMIC DNA]</scope>
    <source>
        <strain evidence="2 3">CECT 7958</strain>
    </source>
</reference>
<gene>
    <name evidence="2" type="ORF">DFQ08_10645</name>
</gene>
<feature type="transmembrane region" description="Helical" evidence="1">
    <location>
        <begin position="16"/>
        <end position="34"/>
    </location>
</feature>
<feature type="transmembrane region" description="Helical" evidence="1">
    <location>
        <begin position="169"/>
        <end position="186"/>
    </location>
</feature>
<dbReference type="Proteomes" id="UP000253436">
    <property type="component" value="Unassembled WGS sequence"/>
</dbReference>
<dbReference type="RefSeq" id="WP_114310848.1">
    <property type="nucleotide sequence ID" value="NZ_QPJO01000006.1"/>
</dbReference>
<keyword evidence="1" id="KW-0812">Transmembrane</keyword>
<feature type="transmembrane region" description="Helical" evidence="1">
    <location>
        <begin position="78"/>
        <end position="97"/>
    </location>
</feature>
<dbReference type="OrthoDB" id="102112at2"/>
<keyword evidence="3" id="KW-1185">Reference proteome</keyword>
<keyword evidence="1" id="KW-1133">Transmembrane helix</keyword>
<name>A0A368ZAW2_9FLAO</name>
<keyword evidence="1" id="KW-0472">Membrane</keyword>
<evidence type="ECO:0000313" key="3">
    <source>
        <dbReference type="Proteomes" id="UP000253436"/>
    </source>
</evidence>
<organism evidence="2 3">
    <name type="scientific">Winogradskyella arenosi</name>
    <dbReference type="NCBI Taxonomy" id="533325"/>
    <lineage>
        <taxon>Bacteria</taxon>
        <taxon>Pseudomonadati</taxon>
        <taxon>Bacteroidota</taxon>
        <taxon>Flavobacteriia</taxon>
        <taxon>Flavobacteriales</taxon>
        <taxon>Flavobacteriaceae</taxon>
        <taxon>Winogradskyella</taxon>
    </lineage>
</organism>
<evidence type="ECO:0008006" key="4">
    <source>
        <dbReference type="Google" id="ProtNLM"/>
    </source>
</evidence>
<evidence type="ECO:0000313" key="2">
    <source>
        <dbReference type="EMBL" id="RCW89938.1"/>
    </source>
</evidence>
<proteinExistence type="predicted"/>